<dbReference type="PANTHER" id="PTHR15933:SF20">
    <property type="entry name" value="F-BOX DOMAIN-CONTAINING PROTEIN"/>
    <property type="match status" value="1"/>
</dbReference>
<sequence length="142" mass="16665">VRKRNPFGVYTYKKYEESDEEEEDEEDRKTLDKMNLILDEHGRPVGTRERFQTPPPAPLTPKGLTMEIGVKHYSRHQTKPRAMFTFQCLQEVRRSEFSSHYKNVHSEIQEGVEGWLLQRCPLHYLGCPYSFIRLHPGTKASA</sequence>
<evidence type="ECO:0000256" key="1">
    <source>
        <dbReference type="SAM" id="MobiDB-lite"/>
    </source>
</evidence>
<comment type="caution">
    <text evidence="2">The sequence shown here is derived from an EMBL/GenBank/DDBJ whole genome shotgun (WGS) entry which is preliminary data.</text>
</comment>
<proteinExistence type="predicted"/>
<name>A0AAN9A6M6_HALRR</name>
<feature type="non-terminal residue" evidence="2">
    <location>
        <position position="1"/>
    </location>
</feature>
<reference evidence="2 3" key="1">
    <citation type="submission" date="2023-11" db="EMBL/GenBank/DDBJ databases">
        <title>Halocaridina rubra genome assembly.</title>
        <authorList>
            <person name="Smith C."/>
        </authorList>
    </citation>
    <scope>NUCLEOTIDE SEQUENCE [LARGE SCALE GENOMIC DNA]</scope>
    <source>
        <strain evidence="2">EP-1</strain>
        <tissue evidence="2">Whole</tissue>
    </source>
</reference>
<dbReference type="EMBL" id="JAXCGZ010011712">
    <property type="protein sequence ID" value="KAK7074245.1"/>
    <property type="molecule type" value="Genomic_DNA"/>
</dbReference>
<protein>
    <submittedName>
        <fullName evidence="2">Uncharacterized protein</fullName>
    </submittedName>
</protein>
<dbReference type="Proteomes" id="UP001381693">
    <property type="component" value="Unassembled WGS sequence"/>
</dbReference>
<feature type="region of interest" description="Disordered" evidence="1">
    <location>
        <begin position="42"/>
        <end position="63"/>
    </location>
</feature>
<feature type="compositionally biased region" description="Basic and acidic residues" evidence="1">
    <location>
        <begin position="42"/>
        <end position="51"/>
    </location>
</feature>
<keyword evidence="3" id="KW-1185">Reference proteome</keyword>
<dbReference type="PANTHER" id="PTHR15933">
    <property type="entry name" value="PROTEIN CBG16327"/>
    <property type="match status" value="1"/>
</dbReference>
<evidence type="ECO:0000313" key="3">
    <source>
        <dbReference type="Proteomes" id="UP001381693"/>
    </source>
</evidence>
<dbReference type="InterPro" id="IPR031890">
    <property type="entry name" value="Fbxo30/Fbxo40"/>
</dbReference>
<organism evidence="2 3">
    <name type="scientific">Halocaridina rubra</name>
    <name type="common">Hawaiian red shrimp</name>
    <dbReference type="NCBI Taxonomy" id="373956"/>
    <lineage>
        <taxon>Eukaryota</taxon>
        <taxon>Metazoa</taxon>
        <taxon>Ecdysozoa</taxon>
        <taxon>Arthropoda</taxon>
        <taxon>Crustacea</taxon>
        <taxon>Multicrustacea</taxon>
        <taxon>Malacostraca</taxon>
        <taxon>Eumalacostraca</taxon>
        <taxon>Eucarida</taxon>
        <taxon>Decapoda</taxon>
        <taxon>Pleocyemata</taxon>
        <taxon>Caridea</taxon>
        <taxon>Atyoidea</taxon>
        <taxon>Atyidae</taxon>
        <taxon>Halocaridina</taxon>
    </lineage>
</organism>
<dbReference type="AlphaFoldDB" id="A0AAN9A6M6"/>
<evidence type="ECO:0000313" key="2">
    <source>
        <dbReference type="EMBL" id="KAK7074245.1"/>
    </source>
</evidence>
<dbReference type="GO" id="GO:0061630">
    <property type="term" value="F:ubiquitin protein ligase activity"/>
    <property type="evidence" value="ECO:0007669"/>
    <property type="project" value="InterPro"/>
</dbReference>
<gene>
    <name evidence="2" type="ORF">SK128_000989</name>
</gene>
<accession>A0AAN9A6M6</accession>